<reference evidence="2" key="1">
    <citation type="journal article" date="2022" name="bioRxiv">
        <title>Deciphering the potential niche of two novel black yeast fungi from a biological soil crust based on their genomes, phenotypes, and melanin regulation.</title>
        <authorList>
            <consortium name="DOE Joint Genome Institute"/>
            <person name="Carr E.C."/>
            <person name="Barton Q."/>
            <person name="Grambo S."/>
            <person name="Sullivan M."/>
            <person name="Renfro C.M."/>
            <person name="Kuo A."/>
            <person name="Pangilinan J."/>
            <person name="Lipzen A."/>
            <person name="Keymanesh K."/>
            <person name="Savage E."/>
            <person name="Barry K."/>
            <person name="Grigoriev I.V."/>
            <person name="Riekhof W.R."/>
            <person name="Harris S.S."/>
        </authorList>
    </citation>
    <scope>NUCLEOTIDE SEQUENCE</scope>
    <source>
        <strain evidence="2">JF 03-4F</strain>
    </source>
</reference>
<evidence type="ECO:0000256" key="1">
    <source>
        <dbReference type="SAM" id="MobiDB-lite"/>
    </source>
</evidence>
<dbReference type="EMBL" id="MU404355">
    <property type="protein sequence ID" value="KAI1611989.1"/>
    <property type="molecule type" value="Genomic_DNA"/>
</dbReference>
<name>A0AAN6DV73_9EURO</name>
<protein>
    <submittedName>
        <fullName evidence="2">Uncharacterized protein</fullName>
    </submittedName>
</protein>
<keyword evidence="3" id="KW-1185">Reference proteome</keyword>
<feature type="region of interest" description="Disordered" evidence="1">
    <location>
        <begin position="453"/>
        <end position="546"/>
    </location>
</feature>
<dbReference type="Proteomes" id="UP001203852">
    <property type="component" value="Unassembled WGS sequence"/>
</dbReference>
<evidence type="ECO:0000313" key="2">
    <source>
        <dbReference type="EMBL" id="KAI1611989.1"/>
    </source>
</evidence>
<organism evidence="2 3">
    <name type="scientific">Exophiala viscosa</name>
    <dbReference type="NCBI Taxonomy" id="2486360"/>
    <lineage>
        <taxon>Eukaryota</taxon>
        <taxon>Fungi</taxon>
        <taxon>Dikarya</taxon>
        <taxon>Ascomycota</taxon>
        <taxon>Pezizomycotina</taxon>
        <taxon>Eurotiomycetes</taxon>
        <taxon>Chaetothyriomycetidae</taxon>
        <taxon>Chaetothyriales</taxon>
        <taxon>Herpotrichiellaceae</taxon>
        <taxon>Exophiala</taxon>
    </lineage>
</organism>
<dbReference type="AlphaFoldDB" id="A0AAN6DV73"/>
<accession>A0AAN6DV73</accession>
<proteinExistence type="predicted"/>
<feature type="compositionally biased region" description="Low complexity" evidence="1">
    <location>
        <begin position="499"/>
        <end position="518"/>
    </location>
</feature>
<comment type="caution">
    <text evidence="2">The sequence shown here is derived from an EMBL/GenBank/DDBJ whole genome shotgun (WGS) entry which is preliminary data.</text>
</comment>
<sequence>MLQLENSKDSVYPKQKPPGLSSLDEETFMALLDIGIRSSIVSRPTKVAAGLKCLEEANVTRLSDISPSTFTSRYTQRFREQSSLIPSVFKWLGTFSARSPPTGDDNTGNDVYRRTLDIHRGLFMTVANGVRDLEGARKLRPLWSSKQLGNTRRVLETATTTLLEGTSEREDFFTNKAPSNDLFDLALDVNTQANYCVGYMPTVTSQRINDFGSATELRASGVYYNGQDPVDVTGIFHETDKLAESPPLLPSYAGSPSQRSDVSMIMALDEPMEEGCTIQRENIIGGRGWLTQNVIRMHPLRQHEQAPVLGDQVDHCRKRHDFLLDLEAGWSRDALIGLLLEEESDSAGLGTNGSPARSTTSLLDLGQPNVLQPSQSIFCNSDREDFPDDWPAFMSSNLQESPSNTSLADVLGTDHLLWHMWKRRASVVPRGEEDMLEMKIMYERDPDMKLFGDGWDLDPSDISSSSNEDPIIQQTAGNHSLPRERLPTPILPTSDRRSYCPPTRSSSSSSHVGRSDASPKPQRRGSIMKRFSWGGRQHSSDTAKLDMTSLGARAMEVKKRKTLDDYEMMDRESLNDDSNDMLF</sequence>
<gene>
    <name evidence="2" type="ORF">EDD36DRAFT_465837</name>
</gene>
<feature type="compositionally biased region" description="Polar residues" evidence="1">
    <location>
        <begin position="461"/>
        <end position="478"/>
    </location>
</feature>
<evidence type="ECO:0000313" key="3">
    <source>
        <dbReference type="Proteomes" id="UP001203852"/>
    </source>
</evidence>